<proteinExistence type="predicted"/>
<sequence length="271" mass="28466">MTPPPEAALQLARSLATLRPSAPPPKLHLLTPDGASWLLHSPGWWPATPAQLDELWRARPPQPTLGTVMGRAVAFPRRTAAYGEDYAYTGQTQRAAPLAAAPPLAAEACAALASLPPLAGHAAALLNWYDAAAGEYMGAHADDERALRRGEPIVSLSWADGGHFRRFRLTPRKEGGGGLAPALPGGGGRAGVAAVRNGCLLVMGGTTQRTHKHELMKPTKAPGEGVGRRVNLSLRCFAGRAGKRGREEGGEAEGREEVKGGEEGERRAATP</sequence>
<comment type="caution">
    <text evidence="3">The sequence shown here is derived from an EMBL/GenBank/DDBJ whole genome shotgun (WGS) entry which is preliminary data.</text>
</comment>
<gene>
    <name evidence="3" type="ORF">AB1Y20_017049</name>
</gene>
<dbReference type="SUPFAM" id="SSF51197">
    <property type="entry name" value="Clavaminate synthase-like"/>
    <property type="match status" value="1"/>
</dbReference>
<reference evidence="3 4" key="1">
    <citation type="journal article" date="2024" name="Science">
        <title>Giant polyketide synthase enzymes in the biosynthesis of giant marine polyether toxins.</title>
        <authorList>
            <person name="Fallon T.R."/>
            <person name="Shende V.V."/>
            <person name="Wierzbicki I.H."/>
            <person name="Pendleton A.L."/>
            <person name="Watervoot N.F."/>
            <person name="Auber R.P."/>
            <person name="Gonzalez D.J."/>
            <person name="Wisecaver J.H."/>
            <person name="Moore B.S."/>
        </authorList>
    </citation>
    <scope>NUCLEOTIDE SEQUENCE [LARGE SCALE GENOMIC DNA]</scope>
    <source>
        <strain evidence="3 4">12B1</strain>
    </source>
</reference>
<dbReference type="Pfam" id="PF13532">
    <property type="entry name" value="2OG-FeII_Oxy_2"/>
    <property type="match status" value="1"/>
</dbReference>
<accession>A0AB34IC80</accession>
<dbReference type="GO" id="GO:0051213">
    <property type="term" value="F:dioxygenase activity"/>
    <property type="evidence" value="ECO:0007669"/>
    <property type="project" value="InterPro"/>
</dbReference>
<evidence type="ECO:0000259" key="2">
    <source>
        <dbReference type="PROSITE" id="PS51471"/>
    </source>
</evidence>
<dbReference type="PANTHER" id="PTHR31212">
    <property type="entry name" value="ALPHA-KETOGLUTARATE-DEPENDENT DIOXYGENASE ALKB HOMOLOG 3"/>
    <property type="match status" value="1"/>
</dbReference>
<evidence type="ECO:0000313" key="3">
    <source>
        <dbReference type="EMBL" id="KAL1495184.1"/>
    </source>
</evidence>
<feature type="compositionally biased region" description="Basic and acidic residues" evidence="1">
    <location>
        <begin position="244"/>
        <end position="271"/>
    </location>
</feature>
<dbReference type="AlphaFoldDB" id="A0AB34IC80"/>
<feature type="region of interest" description="Disordered" evidence="1">
    <location>
        <begin position="238"/>
        <end position="271"/>
    </location>
</feature>
<dbReference type="PROSITE" id="PS51471">
    <property type="entry name" value="FE2OG_OXY"/>
    <property type="match status" value="1"/>
</dbReference>
<protein>
    <recommendedName>
        <fullName evidence="2">Fe2OG dioxygenase domain-containing protein</fullName>
    </recommendedName>
</protein>
<dbReference type="InterPro" id="IPR005123">
    <property type="entry name" value="Oxoglu/Fe-dep_dioxygenase_dom"/>
</dbReference>
<dbReference type="InterPro" id="IPR037151">
    <property type="entry name" value="AlkB-like_sf"/>
</dbReference>
<keyword evidence="4" id="KW-1185">Reference proteome</keyword>
<dbReference type="InterPro" id="IPR032854">
    <property type="entry name" value="ALKBH3"/>
</dbReference>
<dbReference type="Proteomes" id="UP001515480">
    <property type="component" value="Unassembled WGS sequence"/>
</dbReference>
<dbReference type="Gene3D" id="2.60.120.590">
    <property type="entry name" value="Alpha-ketoglutarate-dependent dioxygenase AlkB-like"/>
    <property type="match status" value="1"/>
</dbReference>
<dbReference type="EMBL" id="JBGBPQ010000033">
    <property type="protein sequence ID" value="KAL1495184.1"/>
    <property type="molecule type" value="Genomic_DNA"/>
</dbReference>
<organism evidence="3 4">
    <name type="scientific">Prymnesium parvum</name>
    <name type="common">Toxic golden alga</name>
    <dbReference type="NCBI Taxonomy" id="97485"/>
    <lineage>
        <taxon>Eukaryota</taxon>
        <taxon>Haptista</taxon>
        <taxon>Haptophyta</taxon>
        <taxon>Prymnesiophyceae</taxon>
        <taxon>Prymnesiales</taxon>
        <taxon>Prymnesiaceae</taxon>
        <taxon>Prymnesium</taxon>
    </lineage>
</organism>
<name>A0AB34IC80_PRYPA</name>
<dbReference type="PANTHER" id="PTHR31212:SF4">
    <property type="entry name" value="ALPHA-KETOGLUTARATE-DEPENDENT DIOXYGENASE ALKB HOMOLOG 3"/>
    <property type="match status" value="1"/>
</dbReference>
<feature type="domain" description="Fe2OG dioxygenase" evidence="2">
    <location>
        <begin position="120"/>
        <end position="238"/>
    </location>
</feature>
<dbReference type="GO" id="GO:0006307">
    <property type="term" value="P:DNA alkylation repair"/>
    <property type="evidence" value="ECO:0007669"/>
    <property type="project" value="InterPro"/>
</dbReference>
<dbReference type="InterPro" id="IPR027450">
    <property type="entry name" value="AlkB-like"/>
</dbReference>
<evidence type="ECO:0000256" key="1">
    <source>
        <dbReference type="SAM" id="MobiDB-lite"/>
    </source>
</evidence>
<evidence type="ECO:0000313" key="4">
    <source>
        <dbReference type="Proteomes" id="UP001515480"/>
    </source>
</evidence>